<name>A0A1M6C3K5_BUTFI</name>
<evidence type="ECO:0000313" key="5">
    <source>
        <dbReference type="EMBL" id="SHI55288.1"/>
    </source>
</evidence>
<dbReference type="EMBL" id="FQXK01000033">
    <property type="protein sequence ID" value="SHI55288.1"/>
    <property type="molecule type" value="Genomic_DNA"/>
</dbReference>
<keyword evidence="6" id="KW-1185">Reference proteome</keyword>
<dbReference type="Gene3D" id="2.40.10.120">
    <property type="match status" value="1"/>
</dbReference>
<evidence type="ECO:0000256" key="1">
    <source>
        <dbReference type="SAM" id="MobiDB-lite"/>
    </source>
</evidence>
<feature type="transmembrane region" description="Helical" evidence="2">
    <location>
        <begin position="359"/>
        <end position="382"/>
    </location>
</feature>
<feature type="chain" id="PRO_5039032179" evidence="3">
    <location>
        <begin position="27"/>
        <end position="573"/>
    </location>
</feature>
<feature type="region of interest" description="Disordered" evidence="1">
    <location>
        <begin position="36"/>
        <end position="63"/>
    </location>
</feature>
<dbReference type="Gene3D" id="2.60.200.20">
    <property type="match status" value="1"/>
</dbReference>
<feature type="compositionally biased region" description="Basic and acidic residues" evidence="1">
    <location>
        <begin position="427"/>
        <end position="439"/>
    </location>
</feature>
<dbReference type="SMART" id="SM00240">
    <property type="entry name" value="FHA"/>
    <property type="match status" value="1"/>
</dbReference>
<dbReference type="CDD" id="cd00060">
    <property type="entry name" value="FHA"/>
    <property type="match status" value="1"/>
</dbReference>
<gene>
    <name evidence="5" type="ORF">SAMN02745229_03259</name>
</gene>
<sequence length="573" mass="63163">MKKRRLLSALLITFTCIQLFSISSYATETAAEGSSITESSAESSASNESSTASEEAATKDANAEAEDIENFINPKEPTTKTVQDATESILEINVLFIDDNEVRHMVTCGVGFLLETSEGDQYVISTKDIVSPSKKTRESVYQQLGISNEDDAWDKIKLQIEVAYEGDVATSASVAYSSKEMNLAVLKLDDKVYNRTPLTLLVDDKEKSDKRAFAEADDVYALGFPSMSKILDDAIDYYSTKDVVTLSGKITNITEKNSSEVILQTVAMQSSMYGGPLVNDHGLLIGMNTLDKEGNYFISISSNSIMKVLKAVGLDTVNVMTATEYDEYLNPPENEKKDDKGNGDVENKETIVQVIPKKIFILIFALIGVILVVLITLIVVIIRNSKPKKKSKRQLQKEKEEAIMSGKRFEDQSEVEEEEKPVVSGEIKSKSRELQKEPEIQPDTSNVREFHPSDNLAASSETTVLSAGMNPSPNSYAIGTLICKRTGENIVIDKPVYRIGKNENYNDYCIRNNTAVSRMHAEIHGTMQGAVIIDVGSTNGTFVSGNRIPQGQQIPLHPGNVISFGDEEFEFRN</sequence>
<feature type="compositionally biased region" description="Basic and acidic residues" evidence="1">
    <location>
        <begin position="395"/>
        <end position="411"/>
    </location>
</feature>
<keyword evidence="2" id="KW-0472">Membrane</keyword>
<dbReference type="SUPFAM" id="SSF50494">
    <property type="entry name" value="Trypsin-like serine proteases"/>
    <property type="match status" value="1"/>
</dbReference>
<dbReference type="STRING" id="1121131.SAMN02745229_03259"/>
<dbReference type="RefSeq" id="WP_073389324.1">
    <property type="nucleotide sequence ID" value="NZ_FQXK01000033.1"/>
</dbReference>
<dbReference type="GeneID" id="89507841"/>
<dbReference type="InterPro" id="IPR008984">
    <property type="entry name" value="SMAD_FHA_dom_sf"/>
</dbReference>
<feature type="domain" description="FHA" evidence="4">
    <location>
        <begin position="497"/>
        <end position="548"/>
    </location>
</feature>
<dbReference type="SUPFAM" id="SSF49879">
    <property type="entry name" value="SMAD/FHA domain"/>
    <property type="match status" value="1"/>
</dbReference>
<dbReference type="InterPro" id="IPR000253">
    <property type="entry name" value="FHA_dom"/>
</dbReference>
<dbReference type="InterPro" id="IPR050923">
    <property type="entry name" value="Cell_Proc_Reg/RNA_Proc"/>
</dbReference>
<organism evidence="5 6">
    <name type="scientific">Butyrivibrio fibrisolvens DSM 3071</name>
    <dbReference type="NCBI Taxonomy" id="1121131"/>
    <lineage>
        <taxon>Bacteria</taxon>
        <taxon>Bacillati</taxon>
        <taxon>Bacillota</taxon>
        <taxon>Clostridia</taxon>
        <taxon>Lachnospirales</taxon>
        <taxon>Lachnospiraceae</taxon>
        <taxon>Butyrivibrio</taxon>
    </lineage>
</organism>
<feature type="compositionally biased region" description="Low complexity" evidence="1">
    <location>
        <begin position="36"/>
        <end position="55"/>
    </location>
</feature>
<dbReference type="Pfam" id="PF00498">
    <property type="entry name" value="FHA"/>
    <property type="match status" value="1"/>
</dbReference>
<evidence type="ECO:0000256" key="2">
    <source>
        <dbReference type="SAM" id="Phobius"/>
    </source>
</evidence>
<dbReference type="OrthoDB" id="9783862at2"/>
<evidence type="ECO:0000313" key="6">
    <source>
        <dbReference type="Proteomes" id="UP000184278"/>
    </source>
</evidence>
<dbReference type="Pfam" id="PF13365">
    <property type="entry name" value="Trypsin_2"/>
    <property type="match status" value="1"/>
</dbReference>
<dbReference type="InterPro" id="IPR009003">
    <property type="entry name" value="Peptidase_S1_PA"/>
</dbReference>
<protein>
    <submittedName>
        <fullName evidence="5">Trypsin-like peptidase domain-containing protein</fullName>
    </submittedName>
</protein>
<reference evidence="6" key="1">
    <citation type="submission" date="2016-11" db="EMBL/GenBank/DDBJ databases">
        <authorList>
            <person name="Varghese N."/>
            <person name="Submissions S."/>
        </authorList>
    </citation>
    <scope>NUCLEOTIDE SEQUENCE [LARGE SCALE GENOMIC DNA]</scope>
    <source>
        <strain evidence="6">DSM 3071</strain>
    </source>
</reference>
<keyword evidence="2" id="KW-0812">Transmembrane</keyword>
<keyword evidence="2" id="KW-1133">Transmembrane helix</keyword>
<dbReference type="Proteomes" id="UP000184278">
    <property type="component" value="Unassembled WGS sequence"/>
</dbReference>
<accession>A0A1M6C3K5</accession>
<feature type="signal peptide" evidence="3">
    <location>
        <begin position="1"/>
        <end position="26"/>
    </location>
</feature>
<dbReference type="AlphaFoldDB" id="A0A1M6C3K5"/>
<dbReference type="PROSITE" id="PS50006">
    <property type="entry name" value="FHA_DOMAIN"/>
    <property type="match status" value="1"/>
</dbReference>
<proteinExistence type="predicted"/>
<feature type="region of interest" description="Disordered" evidence="1">
    <location>
        <begin position="390"/>
        <end position="449"/>
    </location>
</feature>
<dbReference type="PANTHER" id="PTHR23308">
    <property type="entry name" value="NUCLEAR INHIBITOR OF PROTEIN PHOSPHATASE-1"/>
    <property type="match status" value="1"/>
</dbReference>
<evidence type="ECO:0000256" key="3">
    <source>
        <dbReference type="SAM" id="SignalP"/>
    </source>
</evidence>
<evidence type="ECO:0000259" key="4">
    <source>
        <dbReference type="PROSITE" id="PS50006"/>
    </source>
</evidence>
<keyword evidence="3" id="KW-0732">Signal</keyword>